<evidence type="ECO:0008006" key="3">
    <source>
        <dbReference type="Google" id="ProtNLM"/>
    </source>
</evidence>
<evidence type="ECO:0000313" key="1">
    <source>
        <dbReference type="EMBL" id="TMU56360.1"/>
    </source>
</evidence>
<keyword evidence="2" id="KW-1185">Reference proteome</keyword>
<reference evidence="1 2" key="1">
    <citation type="submission" date="2019-05" db="EMBL/GenBank/DDBJ databases">
        <title>Flagellimonas sp. AsT0115, sp. nov., isolated from a marine red algae, Asparagopsis taxiformis.</title>
        <authorList>
            <person name="Kim J."/>
            <person name="Jeong S.E."/>
            <person name="Jeon C.O."/>
        </authorList>
    </citation>
    <scope>NUCLEOTIDE SEQUENCE [LARGE SCALE GENOMIC DNA]</scope>
    <source>
        <strain evidence="1 2">AsT0115</strain>
    </source>
</reference>
<accession>A0ABY2WNM9</accession>
<organism evidence="1 2">
    <name type="scientific">Flagellimonas algicola</name>
    <dbReference type="NCBI Taxonomy" id="2583815"/>
    <lineage>
        <taxon>Bacteria</taxon>
        <taxon>Pseudomonadati</taxon>
        <taxon>Bacteroidota</taxon>
        <taxon>Flavobacteriia</taxon>
        <taxon>Flavobacteriales</taxon>
        <taxon>Flavobacteriaceae</taxon>
        <taxon>Flagellimonas</taxon>
    </lineage>
</organism>
<dbReference type="EMBL" id="VCNI01000001">
    <property type="protein sequence ID" value="TMU56360.1"/>
    <property type="molecule type" value="Genomic_DNA"/>
</dbReference>
<gene>
    <name evidence="1" type="ORF">FGG15_02130</name>
</gene>
<dbReference type="RefSeq" id="WP_138832727.1">
    <property type="nucleotide sequence ID" value="NZ_VCNI01000001.1"/>
</dbReference>
<comment type="caution">
    <text evidence="1">The sequence shown here is derived from an EMBL/GenBank/DDBJ whole genome shotgun (WGS) entry which is preliminary data.</text>
</comment>
<dbReference type="Proteomes" id="UP000751614">
    <property type="component" value="Unassembled WGS sequence"/>
</dbReference>
<protein>
    <recommendedName>
        <fullName evidence="3">DUF2946 domain-containing protein</fullName>
    </recommendedName>
</protein>
<evidence type="ECO:0000313" key="2">
    <source>
        <dbReference type="Proteomes" id="UP000751614"/>
    </source>
</evidence>
<name>A0ABY2WNM9_9FLAO</name>
<proteinExistence type="predicted"/>
<sequence>MAKAKNIIAFILFGALMLIKVSALHVYTHQGSDADGMDHCYLCEMAIEAQQADLDFAQNDFAPMLLDEPTRVVTTTYSQPTTVTTVPNSLFSRPPPRSLS</sequence>